<dbReference type="Proteomes" id="UP000017200">
    <property type="component" value="Unassembled WGS sequence"/>
</dbReference>
<accession>U5H5Q8</accession>
<evidence type="ECO:0000256" key="1">
    <source>
        <dbReference type="ARBA" id="ARBA00022857"/>
    </source>
</evidence>
<dbReference type="AlphaFoldDB" id="U5H5Q8"/>
<gene>
    <name evidence="3" type="ORF">MVLG_02624</name>
</gene>
<dbReference type="InterPro" id="IPR002347">
    <property type="entry name" value="SDR_fam"/>
</dbReference>
<reference evidence="5" key="1">
    <citation type="submission" date="2010-11" db="EMBL/GenBank/DDBJ databases">
        <title>The genome sequence of Microbotryum violaceum strain p1A1 Lamole.</title>
        <authorList>
            <person name="Cuomo C."/>
            <person name="Perlin M."/>
            <person name="Young S.K."/>
            <person name="Zeng Q."/>
            <person name="Gargeya S."/>
            <person name="Alvarado L."/>
            <person name="Berlin A."/>
            <person name="Chapman S.B."/>
            <person name="Chen Z."/>
            <person name="Freedman E."/>
            <person name="Gellesch M."/>
            <person name="Goldberg J."/>
            <person name="Griggs A."/>
            <person name="Gujja S."/>
            <person name="Heilman E."/>
            <person name="Heiman D."/>
            <person name="Howarth C."/>
            <person name="Mehta T."/>
            <person name="Neiman D."/>
            <person name="Pearson M."/>
            <person name="Roberts A."/>
            <person name="Saif S."/>
            <person name="Shea T."/>
            <person name="Shenoy N."/>
            <person name="Sisk P."/>
            <person name="Stolte C."/>
            <person name="Sykes S."/>
            <person name="White J."/>
            <person name="Yandava C."/>
            <person name="Haas B."/>
            <person name="Nusbaum C."/>
            <person name="Birren B."/>
        </authorList>
    </citation>
    <scope>NUCLEOTIDE SEQUENCE [LARGE SCALE GENOMIC DNA]</scope>
    <source>
        <strain evidence="5">p1A1 Lamole</strain>
    </source>
</reference>
<dbReference type="EMBL" id="AEIJ01000253">
    <property type="status" value="NOT_ANNOTATED_CDS"/>
    <property type="molecule type" value="Genomic_DNA"/>
</dbReference>
<sequence>MTIPAFFNWSCTWAWARRFHVRDQTGGGSGLGMATAKELASKGALVGIMDYNEDSGTALAKELGADRTFFALVDIREENQVSSAIEKTCEYWKGKKVGGVVHCGGVGMAGKTIQGDGSPFPLDIFQDVIAINLTGSFIVARLVAAKIASMHPPPPPAKSDSPLTEDRGVIIMTSSVSATEGQMGQVAYASSKAGMEGLVLPMARDLARYGIRVVCIAPSLFATAMGAGTSEKVKKGLLSSTLFPPRFGESHEYAHLAVAIIGNQMLNGSTIRLDGGSRMSKF</sequence>
<name>U5H5Q8_USTV1</name>
<evidence type="ECO:0000313" key="5">
    <source>
        <dbReference type="Proteomes" id="UP000017200"/>
    </source>
</evidence>
<reference evidence="3" key="2">
    <citation type="submission" date="2010-11" db="EMBL/GenBank/DDBJ databases">
        <authorList>
            <consortium name="The Broad Institute Genome Sequencing Platform"/>
            <person name="Earl A."/>
            <person name="Ward D."/>
            <person name="Feldgarden M."/>
            <person name="Gevers D."/>
            <person name="Butler R."/>
            <person name="Young S.K."/>
            <person name="Zeng Q."/>
            <person name="Gargeya S."/>
            <person name="Fitzgerald M."/>
            <person name="Haas B."/>
            <person name="Abouelleil A."/>
            <person name="Alvarado L."/>
            <person name="Arachchi H.M."/>
            <person name="Berlin A."/>
            <person name="Brown A."/>
            <person name="Chapman S.B."/>
            <person name="Chen Z."/>
            <person name="Dunbar C."/>
            <person name="Freedman E."/>
            <person name="Gearin G."/>
            <person name="Gellesch M."/>
            <person name="Goldberg J."/>
            <person name="Griggs A."/>
            <person name="Gujja S."/>
            <person name="Heilman E."/>
            <person name="Heiman D."/>
            <person name="Howarth C."/>
            <person name="Larson L."/>
            <person name="Lui A."/>
            <person name="MacDonald P.J.P."/>
            <person name="Mehta T."/>
            <person name="Montmayeur A."/>
            <person name="Murphy C."/>
            <person name="Neiman D."/>
            <person name="Pearson M."/>
            <person name="Priest M."/>
            <person name="Roberts A."/>
            <person name="Saif S."/>
            <person name="Shea T."/>
            <person name="Shenoy N."/>
            <person name="Sisk P."/>
            <person name="Stolte C."/>
            <person name="Sykes S."/>
            <person name="White J."/>
            <person name="Yandava C."/>
            <person name="Wortman J."/>
            <person name="Nusbaum C."/>
            <person name="Birren B."/>
        </authorList>
    </citation>
    <scope>NUCLEOTIDE SEQUENCE</scope>
    <source>
        <strain evidence="3">P1A1 Lamole</strain>
    </source>
</reference>
<keyword evidence="2" id="KW-0560">Oxidoreductase</keyword>
<dbReference type="PRINTS" id="PR00081">
    <property type="entry name" value="GDHRDH"/>
</dbReference>
<evidence type="ECO:0000256" key="2">
    <source>
        <dbReference type="ARBA" id="ARBA00023002"/>
    </source>
</evidence>
<reference evidence="3 5" key="3">
    <citation type="journal article" date="2015" name="BMC Genomics">
        <title>Sex and parasites: genomic and transcriptomic analysis of Microbotryum lychnidis-dioicae, the biotrophic and plant-castrating anther smut fungus.</title>
        <authorList>
            <person name="Perlin M.H."/>
            <person name="Amselem J."/>
            <person name="Fontanillas E."/>
            <person name="Toh S.S."/>
            <person name="Chen Z."/>
            <person name="Goldberg J."/>
            <person name="Duplessis S."/>
            <person name="Henrissat B."/>
            <person name="Young S."/>
            <person name="Zeng Q."/>
            <person name="Aguileta G."/>
            <person name="Petit E."/>
            <person name="Badouin H."/>
            <person name="Andrews J."/>
            <person name="Razeeq D."/>
            <person name="Gabaldon T."/>
            <person name="Quesneville H."/>
            <person name="Giraud T."/>
            <person name="Hood M.E."/>
            <person name="Schultz D.J."/>
            <person name="Cuomo C.A."/>
        </authorList>
    </citation>
    <scope>NUCLEOTIDE SEQUENCE [LARGE SCALE GENOMIC DNA]</scope>
    <source>
        <strain evidence="5">p1A1 Lamole</strain>
        <strain evidence="3">P1A1 Lamole</strain>
    </source>
</reference>
<protein>
    <recommendedName>
        <fullName evidence="6">3-hydroxyacyl-CoA dehydrogenase type-2</fullName>
    </recommendedName>
</protein>
<dbReference type="GO" id="GO:0016491">
    <property type="term" value="F:oxidoreductase activity"/>
    <property type="evidence" value="ECO:0007669"/>
    <property type="project" value="UniProtKB-KW"/>
</dbReference>
<evidence type="ECO:0000313" key="4">
    <source>
        <dbReference type="EnsemblFungi" id="MVLG_02624T0"/>
    </source>
</evidence>
<dbReference type="PANTHER" id="PTHR43658">
    <property type="entry name" value="SHORT-CHAIN DEHYDROGENASE/REDUCTASE"/>
    <property type="match status" value="1"/>
</dbReference>
<dbReference type="SUPFAM" id="SSF51735">
    <property type="entry name" value="NAD(P)-binding Rossmann-fold domains"/>
    <property type="match status" value="1"/>
</dbReference>
<dbReference type="PANTHER" id="PTHR43658:SF8">
    <property type="entry name" value="17-BETA-HYDROXYSTEROID DEHYDROGENASE 14-RELATED"/>
    <property type="match status" value="1"/>
</dbReference>
<dbReference type="InParanoid" id="U5H5Q8"/>
<evidence type="ECO:0008006" key="6">
    <source>
        <dbReference type="Google" id="ProtNLM"/>
    </source>
</evidence>
<organism evidence="3">
    <name type="scientific">Microbotryum lychnidis-dioicae (strain p1A1 Lamole / MvSl-1064)</name>
    <name type="common">Anther smut fungus</name>
    <dbReference type="NCBI Taxonomy" id="683840"/>
    <lineage>
        <taxon>Eukaryota</taxon>
        <taxon>Fungi</taxon>
        <taxon>Dikarya</taxon>
        <taxon>Basidiomycota</taxon>
        <taxon>Pucciniomycotina</taxon>
        <taxon>Microbotryomycetes</taxon>
        <taxon>Microbotryales</taxon>
        <taxon>Microbotryaceae</taxon>
        <taxon>Microbotryum</taxon>
    </lineage>
</organism>
<dbReference type="InterPro" id="IPR036291">
    <property type="entry name" value="NAD(P)-bd_dom_sf"/>
</dbReference>
<dbReference type="STRING" id="683840.U5H5Q8"/>
<dbReference type="EnsemblFungi" id="MVLG_02624T0">
    <property type="protein sequence ID" value="MVLG_02624T0"/>
    <property type="gene ID" value="MVLG_02624"/>
</dbReference>
<dbReference type="EMBL" id="GL541663">
    <property type="protein sequence ID" value="KDE07047.1"/>
    <property type="molecule type" value="Genomic_DNA"/>
</dbReference>
<reference evidence="4" key="4">
    <citation type="submission" date="2015-06" db="UniProtKB">
        <authorList>
            <consortium name="EnsemblFungi"/>
        </authorList>
    </citation>
    <scope>IDENTIFICATION</scope>
</reference>
<dbReference type="Gene3D" id="3.40.50.720">
    <property type="entry name" value="NAD(P)-binding Rossmann-like Domain"/>
    <property type="match status" value="1"/>
</dbReference>
<dbReference type="Pfam" id="PF00106">
    <property type="entry name" value="adh_short"/>
    <property type="match status" value="1"/>
</dbReference>
<keyword evidence="1" id="KW-0521">NADP</keyword>
<keyword evidence="5" id="KW-1185">Reference proteome</keyword>
<dbReference type="PROSITE" id="PS00061">
    <property type="entry name" value="ADH_SHORT"/>
    <property type="match status" value="1"/>
</dbReference>
<dbReference type="OrthoDB" id="1274115at2759"/>
<evidence type="ECO:0000313" key="3">
    <source>
        <dbReference type="EMBL" id="KDE07047.1"/>
    </source>
</evidence>
<proteinExistence type="predicted"/>
<dbReference type="InterPro" id="IPR020904">
    <property type="entry name" value="Sc_DH/Rdtase_CS"/>
</dbReference>